<proteinExistence type="inferred from homology"/>
<dbReference type="GO" id="GO:0051015">
    <property type="term" value="F:actin filament binding"/>
    <property type="evidence" value="ECO:0007669"/>
    <property type="project" value="TreeGrafter"/>
</dbReference>
<evidence type="ECO:0000313" key="8">
    <source>
        <dbReference type="Ensembl" id="ENSGAGP00000022228.1"/>
    </source>
</evidence>
<dbReference type="InterPro" id="IPR001609">
    <property type="entry name" value="Myosin_head_motor_dom-like"/>
</dbReference>
<dbReference type="Gene3D" id="3.40.850.10">
    <property type="entry name" value="Kinesin motor domain"/>
    <property type="match status" value="1"/>
</dbReference>
<dbReference type="InterPro" id="IPR027417">
    <property type="entry name" value="P-loop_NTPase"/>
</dbReference>
<feature type="domain" description="Myosin motor" evidence="7">
    <location>
        <begin position="58"/>
        <end position="199"/>
    </location>
</feature>
<evidence type="ECO:0000313" key="9">
    <source>
        <dbReference type="Proteomes" id="UP000291020"/>
    </source>
</evidence>
<sequence length="199" mass="22207">TAVEEVKVHLGVQSITGVSFISVFQVNGPKRDPAIQNELNDAFKEEVKAFLSDEDKLHLLDDLTKVNPVTTTTVLKCLQARYTVDVFYTYAGCSLVAINPFQSICRLYTPELMKEYHAALRPQELKPHIFAVAEQTYRNIESQIEPINQSIIVSGESGAGKVSVGFFFSLPPLFNQATLLTLLACSETLMWYKAFQLAL</sequence>
<name>A0A452I3X5_9SAUR</name>
<dbReference type="Proteomes" id="UP000291020">
    <property type="component" value="Unassembled WGS sequence"/>
</dbReference>
<keyword evidence="2" id="KW-0067">ATP-binding</keyword>
<reference evidence="8" key="2">
    <citation type="submission" date="2025-08" db="UniProtKB">
        <authorList>
            <consortium name="Ensembl"/>
        </authorList>
    </citation>
    <scope>IDENTIFICATION</scope>
</reference>
<evidence type="ECO:0000256" key="3">
    <source>
        <dbReference type="ARBA" id="ARBA00023123"/>
    </source>
</evidence>
<protein>
    <recommendedName>
        <fullName evidence="7">Myosin motor domain-containing protein</fullName>
    </recommendedName>
</protein>
<organism evidence="8 9">
    <name type="scientific">Gopherus agassizii</name>
    <name type="common">Agassiz's desert tortoise</name>
    <dbReference type="NCBI Taxonomy" id="38772"/>
    <lineage>
        <taxon>Eukaryota</taxon>
        <taxon>Metazoa</taxon>
        <taxon>Chordata</taxon>
        <taxon>Craniata</taxon>
        <taxon>Vertebrata</taxon>
        <taxon>Euteleostomi</taxon>
        <taxon>Archelosauria</taxon>
        <taxon>Testudinata</taxon>
        <taxon>Testudines</taxon>
        <taxon>Cryptodira</taxon>
        <taxon>Durocryptodira</taxon>
        <taxon>Testudinoidea</taxon>
        <taxon>Testudinidae</taxon>
        <taxon>Gopherus</taxon>
    </lineage>
</organism>
<reference evidence="8" key="3">
    <citation type="submission" date="2025-09" db="UniProtKB">
        <authorList>
            <consortium name="Ensembl"/>
        </authorList>
    </citation>
    <scope>IDENTIFICATION</scope>
</reference>
<dbReference type="PRINTS" id="PR00193">
    <property type="entry name" value="MYOSINHEAVY"/>
</dbReference>
<comment type="similarity">
    <text evidence="6">Belongs to the TRAFAC class myosin-kinesin ATPase superfamily. Myosin family.</text>
</comment>
<dbReference type="PROSITE" id="PS51456">
    <property type="entry name" value="MYOSIN_MOTOR"/>
    <property type="match status" value="1"/>
</dbReference>
<evidence type="ECO:0000256" key="5">
    <source>
        <dbReference type="ARBA" id="ARBA00023203"/>
    </source>
</evidence>
<evidence type="ECO:0000256" key="1">
    <source>
        <dbReference type="ARBA" id="ARBA00022741"/>
    </source>
</evidence>
<dbReference type="GO" id="GO:0016020">
    <property type="term" value="C:membrane"/>
    <property type="evidence" value="ECO:0007669"/>
    <property type="project" value="TreeGrafter"/>
</dbReference>
<dbReference type="GO" id="GO:0005737">
    <property type="term" value="C:cytoplasm"/>
    <property type="evidence" value="ECO:0007669"/>
    <property type="project" value="TreeGrafter"/>
</dbReference>
<dbReference type="GO" id="GO:0007015">
    <property type="term" value="P:actin filament organization"/>
    <property type="evidence" value="ECO:0007669"/>
    <property type="project" value="TreeGrafter"/>
</dbReference>
<evidence type="ECO:0000256" key="6">
    <source>
        <dbReference type="PROSITE-ProRule" id="PRU00782"/>
    </source>
</evidence>
<dbReference type="PANTHER" id="PTHR13140">
    <property type="entry name" value="MYOSIN"/>
    <property type="match status" value="1"/>
</dbReference>
<dbReference type="STRING" id="38772.ENSGAGP00000022228"/>
<dbReference type="GO" id="GO:0016459">
    <property type="term" value="C:myosin complex"/>
    <property type="evidence" value="ECO:0007669"/>
    <property type="project" value="UniProtKB-KW"/>
</dbReference>
<dbReference type="SUPFAM" id="SSF52540">
    <property type="entry name" value="P-loop containing nucleoside triphosphate hydrolases"/>
    <property type="match status" value="1"/>
</dbReference>
<dbReference type="InterPro" id="IPR036961">
    <property type="entry name" value="Kinesin_motor_dom_sf"/>
</dbReference>
<comment type="caution">
    <text evidence="6">Lacks conserved residue(s) required for the propagation of feature annotation.</text>
</comment>
<keyword evidence="9" id="KW-1185">Reference proteome</keyword>
<evidence type="ECO:0000256" key="4">
    <source>
        <dbReference type="ARBA" id="ARBA00023175"/>
    </source>
</evidence>
<dbReference type="GO" id="GO:0000146">
    <property type="term" value="F:microfilament motor activity"/>
    <property type="evidence" value="ECO:0007669"/>
    <property type="project" value="TreeGrafter"/>
</dbReference>
<dbReference type="Pfam" id="PF00063">
    <property type="entry name" value="Myosin_head"/>
    <property type="match status" value="1"/>
</dbReference>
<dbReference type="AlphaFoldDB" id="A0A452I3X5"/>
<keyword evidence="4" id="KW-0505">Motor protein</keyword>
<evidence type="ECO:0000256" key="2">
    <source>
        <dbReference type="ARBA" id="ARBA00022840"/>
    </source>
</evidence>
<dbReference type="Ensembl" id="ENSGAGT00000025338.1">
    <property type="protein sequence ID" value="ENSGAGP00000022228.1"/>
    <property type="gene ID" value="ENSGAGG00000016331.1"/>
</dbReference>
<dbReference type="PANTHER" id="PTHR13140:SF289">
    <property type="entry name" value="UNCONVENTIONAL MYOSIN-XIX"/>
    <property type="match status" value="1"/>
</dbReference>
<accession>A0A452I3X5</accession>
<reference evidence="9" key="1">
    <citation type="journal article" date="2017" name="PLoS ONE">
        <title>The Agassiz's desert tortoise genome provides a resource for the conservation of a threatened species.</title>
        <authorList>
            <person name="Tollis M."/>
            <person name="DeNardo D.F."/>
            <person name="Cornelius J.A."/>
            <person name="Dolby G.A."/>
            <person name="Edwards T."/>
            <person name="Henen B.T."/>
            <person name="Karl A.E."/>
            <person name="Murphy R.W."/>
            <person name="Kusumi K."/>
        </authorList>
    </citation>
    <scope>NUCLEOTIDE SEQUENCE [LARGE SCALE GENOMIC DNA]</scope>
</reference>
<dbReference type="GO" id="GO:0005524">
    <property type="term" value="F:ATP binding"/>
    <property type="evidence" value="ECO:0007669"/>
    <property type="project" value="UniProtKB-KW"/>
</dbReference>
<evidence type="ECO:0000259" key="7">
    <source>
        <dbReference type="PROSITE" id="PS51456"/>
    </source>
</evidence>
<keyword evidence="5 6" id="KW-0009">Actin-binding</keyword>
<keyword evidence="1" id="KW-0547">Nucleotide-binding</keyword>
<keyword evidence="3 6" id="KW-0518">Myosin</keyword>